<keyword evidence="3" id="KW-1185">Reference proteome</keyword>
<organism evidence="3 4">
    <name type="scientific">Steinernema glaseri</name>
    <dbReference type="NCBI Taxonomy" id="37863"/>
    <lineage>
        <taxon>Eukaryota</taxon>
        <taxon>Metazoa</taxon>
        <taxon>Ecdysozoa</taxon>
        <taxon>Nematoda</taxon>
        <taxon>Chromadorea</taxon>
        <taxon>Rhabditida</taxon>
        <taxon>Tylenchina</taxon>
        <taxon>Panagrolaimomorpha</taxon>
        <taxon>Strongyloidoidea</taxon>
        <taxon>Steinernematidae</taxon>
        <taxon>Steinernema</taxon>
    </lineage>
</organism>
<name>A0A1I7Y5J8_9BILA</name>
<sequence>MFYHIVVAAFATVPAFGRSDPWLSQWRAITNANGVRARSGCRDDSSGQRLLSSARRRLLLSAFQRKTFCGLRLSSLLSGPTSGFWTDSTGTRSVFGKCFLVTKLLPRRIWYSWSTTAHAPCRPPVNICAVIFLTSGTYIYGRRRSVRSTSCALKSSVHGDRAKVYLTCRFLRGSEGYSEATSGDREDGCHLRLLYVALTSSLKTCHPDQRDSKDCKSTVNVDVSKAVRPVSSCGGGGRADTNLTYQCLRGRQRLQKQQHLVLLAEVILIQVLRDKFYSRIIGLGGRRLAGTHRSSRSQPKCDRPDVNRGWIGKTSASMWPPTSSQVHRQRRSDVFLISLAWVLRFPGLWIQEDVAVPPPRHAVMYISASTKLPKLMKSSSVTGAEVNTHPPPLDGTEGDSTPAPTTTQAPVNYHRYGNFIFGLSYLPFAEAEVFCQSQGAHLMSYHNDERQAQVYQAFQILEPNVEHVFWLGLRKPEGVNSRFAWVDGSSLDYTNWPEGLPREETEAECVAFYGPRWVALPCHFKQPFACEIKRN</sequence>
<dbReference type="CDD" id="cd00037">
    <property type="entry name" value="CLECT"/>
    <property type="match status" value="1"/>
</dbReference>
<evidence type="ECO:0000259" key="2">
    <source>
        <dbReference type="PROSITE" id="PS50041"/>
    </source>
</evidence>
<accession>A0A1I7Y5J8</accession>
<dbReference type="Proteomes" id="UP000095287">
    <property type="component" value="Unplaced"/>
</dbReference>
<reference evidence="4" key="1">
    <citation type="submission" date="2016-11" db="UniProtKB">
        <authorList>
            <consortium name="WormBaseParasite"/>
        </authorList>
    </citation>
    <scope>IDENTIFICATION</scope>
</reference>
<protein>
    <submittedName>
        <fullName evidence="4">C-type lectin domain-containing protein</fullName>
    </submittedName>
</protein>
<dbReference type="InterPro" id="IPR050111">
    <property type="entry name" value="C-type_lectin/snaclec_domain"/>
</dbReference>
<dbReference type="InterPro" id="IPR001304">
    <property type="entry name" value="C-type_lectin-like"/>
</dbReference>
<feature type="region of interest" description="Disordered" evidence="1">
    <location>
        <begin position="379"/>
        <end position="403"/>
    </location>
</feature>
<evidence type="ECO:0000313" key="3">
    <source>
        <dbReference type="Proteomes" id="UP000095287"/>
    </source>
</evidence>
<dbReference type="InterPro" id="IPR016186">
    <property type="entry name" value="C-type_lectin-like/link_sf"/>
</dbReference>
<dbReference type="PANTHER" id="PTHR22803">
    <property type="entry name" value="MANNOSE, PHOSPHOLIPASE, LECTIN RECEPTOR RELATED"/>
    <property type="match status" value="1"/>
</dbReference>
<dbReference type="SMART" id="SM00034">
    <property type="entry name" value="CLECT"/>
    <property type="match status" value="1"/>
</dbReference>
<dbReference type="AlphaFoldDB" id="A0A1I7Y5J8"/>
<proteinExistence type="predicted"/>
<dbReference type="PROSITE" id="PS50041">
    <property type="entry name" value="C_TYPE_LECTIN_2"/>
    <property type="match status" value="1"/>
</dbReference>
<dbReference type="WBParaSite" id="L893_g12898.t1">
    <property type="protein sequence ID" value="L893_g12898.t1"/>
    <property type="gene ID" value="L893_g12898"/>
</dbReference>
<feature type="domain" description="C-type lectin" evidence="2">
    <location>
        <begin position="414"/>
        <end position="531"/>
    </location>
</feature>
<dbReference type="Gene3D" id="3.10.100.10">
    <property type="entry name" value="Mannose-Binding Protein A, subunit A"/>
    <property type="match status" value="1"/>
</dbReference>
<dbReference type="Pfam" id="PF00059">
    <property type="entry name" value="Lectin_C"/>
    <property type="match status" value="1"/>
</dbReference>
<evidence type="ECO:0000313" key="4">
    <source>
        <dbReference type="WBParaSite" id="L893_g12898.t1"/>
    </source>
</evidence>
<dbReference type="InterPro" id="IPR016187">
    <property type="entry name" value="CTDL_fold"/>
</dbReference>
<evidence type="ECO:0000256" key="1">
    <source>
        <dbReference type="SAM" id="MobiDB-lite"/>
    </source>
</evidence>
<dbReference type="SUPFAM" id="SSF56436">
    <property type="entry name" value="C-type lectin-like"/>
    <property type="match status" value="1"/>
</dbReference>